<sequence length="130" mass="15168">MEFKKLLEELKKLNLPVEQYAIFGSGPMAIRSIRESSDLDIVVLDELWQKFVSKYSTKEGNESIIQVGNIEICKDILPWLDDTEEMIKRSDIIEGLPFLTLEDTINFKTKLGREKDKKDIELIKEYLEKN</sequence>
<dbReference type="AlphaFoldDB" id="A0A2M7VA60"/>
<protein>
    <submittedName>
        <fullName evidence="1">Uncharacterized protein</fullName>
    </submittedName>
</protein>
<dbReference type="EMBL" id="PFPL01000045">
    <property type="protein sequence ID" value="PIZ95768.1"/>
    <property type="molecule type" value="Genomic_DNA"/>
</dbReference>
<name>A0A2M7VA60_9BACT</name>
<proteinExistence type="predicted"/>
<evidence type="ECO:0000313" key="1">
    <source>
        <dbReference type="EMBL" id="PIZ95768.1"/>
    </source>
</evidence>
<dbReference type="InterPro" id="IPR043519">
    <property type="entry name" value="NT_sf"/>
</dbReference>
<dbReference type="Proteomes" id="UP000231453">
    <property type="component" value="Unassembled WGS sequence"/>
</dbReference>
<evidence type="ECO:0000313" key="2">
    <source>
        <dbReference type="Proteomes" id="UP000231453"/>
    </source>
</evidence>
<organism evidence="1 2">
    <name type="scientific">Candidatus Magasanikbacteria bacterium CG_4_10_14_0_2_um_filter_33_14</name>
    <dbReference type="NCBI Taxonomy" id="1974636"/>
    <lineage>
        <taxon>Bacteria</taxon>
        <taxon>Candidatus Magasanikiibacteriota</taxon>
    </lineage>
</organism>
<reference evidence="2" key="1">
    <citation type="submission" date="2017-09" db="EMBL/GenBank/DDBJ databases">
        <title>Depth-based differentiation of microbial function through sediment-hosted aquifers and enrichment of novel symbionts in the deep terrestrial subsurface.</title>
        <authorList>
            <person name="Probst A.J."/>
            <person name="Ladd B."/>
            <person name="Jarett J.K."/>
            <person name="Geller-Mcgrath D.E."/>
            <person name="Sieber C.M.K."/>
            <person name="Emerson J.B."/>
            <person name="Anantharaman K."/>
            <person name="Thomas B.C."/>
            <person name="Malmstrom R."/>
            <person name="Stieglmeier M."/>
            <person name="Klingl A."/>
            <person name="Woyke T."/>
            <person name="Ryan C.M."/>
            <person name="Banfield J.F."/>
        </authorList>
    </citation>
    <scope>NUCLEOTIDE SEQUENCE [LARGE SCALE GENOMIC DNA]</scope>
</reference>
<dbReference type="SUPFAM" id="SSF81301">
    <property type="entry name" value="Nucleotidyltransferase"/>
    <property type="match status" value="1"/>
</dbReference>
<comment type="caution">
    <text evidence="1">The sequence shown here is derived from an EMBL/GenBank/DDBJ whole genome shotgun (WGS) entry which is preliminary data.</text>
</comment>
<gene>
    <name evidence="1" type="ORF">COX80_03490</name>
</gene>
<accession>A0A2M7VA60</accession>